<dbReference type="AlphaFoldDB" id="A0A1G2KKN4"/>
<evidence type="ECO:0000313" key="3">
    <source>
        <dbReference type="Proteomes" id="UP000179023"/>
    </source>
</evidence>
<dbReference type="SUPFAM" id="SSF53756">
    <property type="entry name" value="UDP-Glycosyltransferase/glycogen phosphorylase"/>
    <property type="match status" value="1"/>
</dbReference>
<accession>A0A1G2KKN4</accession>
<evidence type="ECO:0000313" key="2">
    <source>
        <dbReference type="EMBL" id="OGZ99955.1"/>
    </source>
</evidence>
<protein>
    <recommendedName>
        <fullName evidence="1">Glycosyl transferase family 1 domain-containing protein</fullName>
    </recommendedName>
</protein>
<name>A0A1G2KKN4_9BACT</name>
<evidence type="ECO:0000259" key="1">
    <source>
        <dbReference type="Pfam" id="PF00534"/>
    </source>
</evidence>
<dbReference type="Gene3D" id="3.40.50.2000">
    <property type="entry name" value="Glycogen Phosphorylase B"/>
    <property type="match status" value="2"/>
</dbReference>
<dbReference type="PANTHER" id="PTHR12526">
    <property type="entry name" value="GLYCOSYLTRANSFERASE"/>
    <property type="match status" value="1"/>
</dbReference>
<dbReference type="Proteomes" id="UP000179023">
    <property type="component" value="Unassembled WGS sequence"/>
</dbReference>
<sequence>MKLLIVTQKLDKEDENLGFFHRWLEEFARHAARVTVIVSSLGTHSLPPGVSVHSLGKEKGSRKIRRLWRFWELFSYHYVRSDAVLFHMIPEFVVAASPFLLSLRRPAGLWYVHKSVTRLLKFAERVLDYIFTASNLSFRLPSKKVIYTGHGIDTEFFKPASSSPRPVTGLRLLTAGRISPVKDIETLIRACAFLKENWNREFTLSIVGGPLMARDASYSDSLKNLVEEKGLVNRVIFYGARPYTEIASVYRDHDLFVSMSTTGSIDKAVLEAMASGMTVVTANEAFRSLLPAKYFLEKRSPEFVAERIKAIAEEARPNLVLRELVVKNHSISRTVQEIIARLKNIP</sequence>
<proteinExistence type="predicted"/>
<reference evidence="2 3" key="1">
    <citation type="journal article" date="2016" name="Nat. Commun.">
        <title>Thousands of microbial genomes shed light on interconnected biogeochemical processes in an aquifer system.</title>
        <authorList>
            <person name="Anantharaman K."/>
            <person name="Brown C.T."/>
            <person name="Hug L.A."/>
            <person name="Sharon I."/>
            <person name="Castelle C.J."/>
            <person name="Probst A.J."/>
            <person name="Thomas B.C."/>
            <person name="Singh A."/>
            <person name="Wilkins M.J."/>
            <person name="Karaoz U."/>
            <person name="Brodie E.L."/>
            <person name="Williams K.H."/>
            <person name="Hubbard S.S."/>
            <person name="Banfield J.F."/>
        </authorList>
    </citation>
    <scope>NUCLEOTIDE SEQUENCE [LARGE SCALE GENOMIC DNA]</scope>
</reference>
<organism evidence="2 3">
    <name type="scientific">Candidatus Sungbacteria bacterium RIFCSPHIGHO2_02_FULL_47_11</name>
    <dbReference type="NCBI Taxonomy" id="1802270"/>
    <lineage>
        <taxon>Bacteria</taxon>
        <taxon>Candidatus Sungiibacteriota</taxon>
    </lineage>
</organism>
<feature type="domain" description="Glycosyl transferase family 1" evidence="1">
    <location>
        <begin position="166"/>
        <end position="284"/>
    </location>
</feature>
<dbReference type="STRING" id="1802270.A3C07_02910"/>
<dbReference type="Pfam" id="PF00534">
    <property type="entry name" value="Glycos_transf_1"/>
    <property type="match status" value="1"/>
</dbReference>
<gene>
    <name evidence="2" type="ORF">A3C07_02910</name>
</gene>
<comment type="caution">
    <text evidence="2">The sequence shown here is derived from an EMBL/GenBank/DDBJ whole genome shotgun (WGS) entry which is preliminary data.</text>
</comment>
<dbReference type="EMBL" id="MHQI01000030">
    <property type="protein sequence ID" value="OGZ99955.1"/>
    <property type="molecule type" value="Genomic_DNA"/>
</dbReference>
<dbReference type="GO" id="GO:0016757">
    <property type="term" value="F:glycosyltransferase activity"/>
    <property type="evidence" value="ECO:0007669"/>
    <property type="project" value="InterPro"/>
</dbReference>
<dbReference type="CDD" id="cd03801">
    <property type="entry name" value="GT4_PimA-like"/>
    <property type="match status" value="1"/>
</dbReference>
<dbReference type="PANTHER" id="PTHR12526:SF637">
    <property type="entry name" value="GLYCOSYLTRANSFERASE EPSF-RELATED"/>
    <property type="match status" value="1"/>
</dbReference>
<dbReference type="InterPro" id="IPR001296">
    <property type="entry name" value="Glyco_trans_1"/>
</dbReference>